<dbReference type="EMBL" id="JAAGMN010009126">
    <property type="protein sequence ID" value="NEE21461.1"/>
    <property type="molecule type" value="Genomic_DNA"/>
</dbReference>
<organism evidence="2">
    <name type="scientific">Streptomyces sp. SID7499</name>
    <dbReference type="NCBI Taxonomy" id="2706086"/>
    <lineage>
        <taxon>Bacteria</taxon>
        <taxon>Bacillati</taxon>
        <taxon>Actinomycetota</taxon>
        <taxon>Actinomycetes</taxon>
        <taxon>Kitasatosporales</taxon>
        <taxon>Streptomycetaceae</taxon>
        <taxon>Streptomyces</taxon>
    </lineage>
</organism>
<feature type="non-terminal residue" evidence="2">
    <location>
        <position position="1"/>
    </location>
</feature>
<dbReference type="InterPro" id="IPR019303">
    <property type="entry name" value="vWA_TerF_C"/>
</dbReference>
<sequence>GFGNTRSSQFDFLRRLDELAVPAKRTVDNAGYFHAGEDPRKIPDSELYDRLVAEFPLWLAAAREQGIVR</sequence>
<name>A0A6G3XUM9_9ACTN</name>
<protein>
    <submittedName>
        <fullName evidence="2">VWA domain-containing protein</fullName>
    </submittedName>
</protein>
<reference evidence="2" key="1">
    <citation type="submission" date="2020-01" db="EMBL/GenBank/DDBJ databases">
        <title>Insect and environment-associated Actinomycetes.</title>
        <authorList>
            <person name="Currrie C."/>
            <person name="Chevrette M."/>
            <person name="Carlson C."/>
            <person name="Stubbendieck R."/>
            <person name="Wendt-Pienkowski E."/>
        </authorList>
    </citation>
    <scope>NUCLEOTIDE SEQUENCE</scope>
    <source>
        <strain evidence="2">SID7499</strain>
    </source>
</reference>
<feature type="domain" description="vWA found in TerF C terminus" evidence="1">
    <location>
        <begin position="7"/>
        <end position="68"/>
    </location>
</feature>
<evidence type="ECO:0000259" key="1">
    <source>
        <dbReference type="Pfam" id="PF10138"/>
    </source>
</evidence>
<dbReference type="AlphaFoldDB" id="A0A6G3XUM9"/>
<evidence type="ECO:0000313" key="2">
    <source>
        <dbReference type="EMBL" id="NEE21461.1"/>
    </source>
</evidence>
<gene>
    <name evidence="2" type="ORF">G3M58_85245</name>
</gene>
<comment type="caution">
    <text evidence="2">The sequence shown here is derived from an EMBL/GenBank/DDBJ whole genome shotgun (WGS) entry which is preliminary data.</text>
</comment>
<dbReference type="Pfam" id="PF10138">
    <property type="entry name" value="vWA-TerF-like"/>
    <property type="match status" value="1"/>
</dbReference>
<proteinExistence type="predicted"/>
<accession>A0A6G3XUM9</accession>